<organism evidence="2 3">
    <name type="scientific">Noviherbaspirillum pedocola</name>
    <dbReference type="NCBI Taxonomy" id="2801341"/>
    <lineage>
        <taxon>Bacteria</taxon>
        <taxon>Pseudomonadati</taxon>
        <taxon>Pseudomonadota</taxon>
        <taxon>Betaproteobacteria</taxon>
        <taxon>Burkholderiales</taxon>
        <taxon>Oxalobacteraceae</taxon>
        <taxon>Noviherbaspirillum</taxon>
    </lineage>
</organism>
<evidence type="ECO:0000313" key="3">
    <source>
        <dbReference type="Proteomes" id="UP000622890"/>
    </source>
</evidence>
<accession>A0A934W4N0</accession>
<dbReference type="PROSITE" id="PS51257">
    <property type="entry name" value="PROKAR_LIPOPROTEIN"/>
    <property type="match status" value="1"/>
</dbReference>
<proteinExistence type="predicted"/>
<dbReference type="EMBL" id="JAEPBG010000001">
    <property type="protein sequence ID" value="MBK4733000.1"/>
    <property type="molecule type" value="Genomic_DNA"/>
</dbReference>
<protein>
    <recommendedName>
        <fullName evidence="4">Lipoprotein</fullName>
    </recommendedName>
</protein>
<gene>
    <name evidence="2" type="ORF">JJB74_00015</name>
</gene>
<dbReference type="Proteomes" id="UP000622890">
    <property type="component" value="Unassembled WGS sequence"/>
</dbReference>
<dbReference type="RefSeq" id="WP_200589413.1">
    <property type="nucleotide sequence ID" value="NZ_JAEPBG010000001.1"/>
</dbReference>
<reference evidence="2" key="1">
    <citation type="submission" date="2021-01" db="EMBL/GenBank/DDBJ databases">
        <title>Genome sequence of strain Noviherbaspirillum sp. DKR-6.</title>
        <authorList>
            <person name="Chaudhary D.K."/>
        </authorList>
    </citation>
    <scope>NUCLEOTIDE SEQUENCE</scope>
    <source>
        <strain evidence="2">DKR-6</strain>
    </source>
</reference>
<evidence type="ECO:0000256" key="1">
    <source>
        <dbReference type="SAM" id="SignalP"/>
    </source>
</evidence>
<name>A0A934W4N0_9BURK</name>
<evidence type="ECO:0008006" key="4">
    <source>
        <dbReference type="Google" id="ProtNLM"/>
    </source>
</evidence>
<keyword evidence="1" id="KW-0732">Signal</keyword>
<keyword evidence="3" id="KW-1185">Reference proteome</keyword>
<sequence length="141" mass="14312">MKMTSKLIALSAAVLAGCGGGGSADGGAAQTSPQFIVWAGSSAGSHVIDGPGHVFAFYADTGCLYNYQTGQENSAFCLLPSSNVVAYGAFRGQVANVLASNGTCEAAIIDSLTGNFSDIELDTYGREVVVTTQLHPALCAP</sequence>
<dbReference type="AlphaFoldDB" id="A0A934W4N0"/>
<evidence type="ECO:0000313" key="2">
    <source>
        <dbReference type="EMBL" id="MBK4733000.1"/>
    </source>
</evidence>
<feature type="chain" id="PRO_5036974714" description="Lipoprotein" evidence="1">
    <location>
        <begin position="25"/>
        <end position="141"/>
    </location>
</feature>
<feature type="signal peptide" evidence="1">
    <location>
        <begin position="1"/>
        <end position="24"/>
    </location>
</feature>
<comment type="caution">
    <text evidence="2">The sequence shown here is derived from an EMBL/GenBank/DDBJ whole genome shotgun (WGS) entry which is preliminary data.</text>
</comment>